<evidence type="ECO:0000256" key="1">
    <source>
        <dbReference type="SAM" id="MobiDB-lite"/>
    </source>
</evidence>
<feature type="compositionally biased region" description="Basic and acidic residues" evidence="1">
    <location>
        <begin position="118"/>
        <end position="128"/>
    </location>
</feature>
<feature type="region of interest" description="Disordered" evidence="1">
    <location>
        <begin position="1"/>
        <end position="95"/>
    </location>
</feature>
<sequence length="251" mass="27361">MPSFNLRPVSDDPSPSPTASGSPSSPAYKGPASPPPSARTRRPMSPSSLRDVDLTHMPDMQPRRYPAPPTGHDLMALFPPAAPDTNEMRPGPTSGYFQRQERAFFAQAGKEIVRVRVDVDLQEPDSKGRSAQRPWPSAPSTSALSTPNTAPAVSPALYPRPAHVRGPSVPVTPVFPPAPHPHPHHTTPHLHAAHPPAPRSRTPAPPSDERDASGGGDEFRPDDPDEAWRRPMPYNERRRAGKHTRRVVVRN</sequence>
<feature type="compositionally biased region" description="Pro residues" evidence="1">
    <location>
        <begin position="195"/>
        <end position="206"/>
    </location>
</feature>
<gene>
    <name evidence="2" type="ORF">DFH08DRAFT_519957</name>
</gene>
<dbReference type="AlphaFoldDB" id="A0AAD6Z3I3"/>
<name>A0AAD6Z3I3_9AGAR</name>
<comment type="caution">
    <text evidence="2">The sequence shown here is derived from an EMBL/GenBank/DDBJ whole genome shotgun (WGS) entry which is preliminary data.</text>
</comment>
<reference evidence="2" key="1">
    <citation type="submission" date="2023-03" db="EMBL/GenBank/DDBJ databases">
        <title>Massive genome expansion in bonnet fungi (Mycena s.s.) driven by repeated elements and novel gene families across ecological guilds.</title>
        <authorList>
            <consortium name="Lawrence Berkeley National Laboratory"/>
            <person name="Harder C.B."/>
            <person name="Miyauchi S."/>
            <person name="Viragh M."/>
            <person name="Kuo A."/>
            <person name="Thoen E."/>
            <person name="Andreopoulos B."/>
            <person name="Lu D."/>
            <person name="Skrede I."/>
            <person name="Drula E."/>
            <person name="Henrissat B."/>
            <person name="Morin E."/>
            <person name="Kohler A."/>
            <person name="Barry K."/>
            <person name="LaButti K."/>
            <person name="Morin E."/>
            <person name="Salamov A."/>
            <person name="Lipzen A."/>
            <person name="Mereny Z."/>
            <person name="Hegedus B."/>
            <person name="Baldrian P."/>
            <person name="Stursova M."/>
            <person name="Weitz H."/>
            <person name="Taylor A."/>
            <person name="Grigoriev I.V."/>
            <person name="Nagy L.G."/>
            <person name="Martin F."/>
            <person name="Kauserud H."/>
        </authorList>
    </citation>
    <scope>NUCLEOTIDE SEQUENCE</scope>
    <source>
        <strain evidence="2">CBHHK002</strain>
    </source>
</reference>
<feature type="compositionally biased region" description="Basic and acidic residues" evidence="1">
    <location>
        <begin position="207"/>
        <end position="229"/>
    </location>
</feature>
<proteinExistence type="predicted"/>
<dbReference type="Proteomes" id="UP001218218">
    <property type="component" value="Unassembled WGS sequence"/>
</dbReference>
<feature type="compositionally biased region" description="Low complexity" evidence="1">
    <location>
        <begin position="11"/>
        <end position="26"/>
    </location>
</feature>
<dbReference type="EMBL" id="JARIHO010000096">
    <property type="protein sequence ID" value="KAJ7305557.1"/>
    <property type="molecule type" value="Genomic_DNA"/>
</dbReference>
<feature type="compositionally biased region" description="Basic residues" evidence="1">
    <location>
        <begin position="239"/>
        <end position="251"/>
    </location>
</feature>
<feature type="compositionally biased region" description="Low complexity" evidence="1">
    <location>
        <begin position="138"/>
        <end position="152"/>
    </location>
</feature>
<evidence type="ECO:0000313" key="3">
    <source>
        <dbReference type="Proteomes" id="UP001218218"/>
    </source>
</evidence>
<keyword evidence="3" id="KW-1185">Reference proteome</keyword>
<organism evidence="2 3">
    <name type="scientific">Mycena albidolilacea</name>
    <dbReference type="NCBI Taxonomy" id="1033008"/>
    <lineage>
        <taxon>Eukaryota</taxon>
        <taxon>Fungi</taxon>
        <taxon>Dikarya</taxon>
        <taxon>Basidiomycota</taxon>
        <taxon>Agaricomycotina</taxon>
        <taxon>Agaricomycetes</taxon>
        <taxon>Agaricomycetidae</taxon>
        <taxon>Agaricales</taxon>
        <taxon>Marasmiineae</taxon>
        <taxon>Mycenaceae</taxon>
        <taxon>Mycena</taxon>
    </lineage>
</organism>
<feature type="region of interest" description="Disordered" evidence="1">
    <location>
        <begin position="118"/>
        <end position="251"/>
    </location>
</feature>
<evidence type="ECO:0000313" key="2">
    <source>
        <dbReference type="EMBL" id="KAJ7305557.1"/>
    </source>
</evidence>
<accession>A0AAD6Z3I3</accession>
<feature type="compositionally biased region" description="Basic residues" evidence="1">
    <location>
        <begin position="181"/>
        <end position="192"/>
    </location>
</feature>
<protein>
    <submittedName>
        <fullName evidence="2">Uncharacterized protein</fullName>
    </submittedName>
</protein>